<evidence type="ECO:0000313" key="1">
    <source>
        <dbReference type="EMBL" id="PTQ43915.1"/>
    </source>
</evidence>
<dbReference type="Proteomes" id="UP000244005">
    <property type="component" value="Unassembled WGS sequence"/>
</dbReference>
<organism evidence="1 2">
    <name type="scientific">Marchantia polymorpha</name>
    <name type="common">Common liverwort</name>
    <name type="synonym">Marchantia aquatica</name>
    <dbReference type="NCBI Taxonomy" id="3197"/>
    <lineage>
        <taxon>Eukaryota</taxon>
        <taxon>Viridiplantae</taxon>
        <taxon>Streptophyta</taxon>
        <taxon>Embryophyta</taxon>
        <taxon>Marchantiophyta</taxon>
        <taxon>Marchantiopsida</taxon>
        <taxon>Marchantiidae</taxon>
        <taxon>Marchantiales</taxon>
        <taxon>Marchantiaceae</taxon>
        <taxon>Marchantia</taxon>
    </lineage>
</organism>
<accession>A0A2R6XCS2</accession>
<name>A0A2R6XCS2_MARPO</name>
<keyword evidence="2" id="KW-1185">Reference proteome</keyword>
<dbReference type="AlphaFoldDB" id="A0A2R6XCS2"/>
<reference evidence="2" key="1">
    <citation type="journal article" date="2017" name="Cell">
        <title>Insights into land plant evolution garnered from the Marchantia polymorpha genome.</title>
        <authorList>
            <person name="Bowman J.L."/>
            <person name="Kohchi T."/>
            <person name="Yamato K.T."/>
            <person name="Jenkins J."/>
            <person name="Shu S."/>
            <person name="Ishizaki K."/>
            <person name="Yamaoka S."/>
            <person name="Nishihama R."/>
            <person name="Nakamura Y."/>
            <person name="Berger F."/>
            <person name="Adam C."/>
            <person name="Aki S.S."/>
            <person name="Althoff F."/>
            <person name="Araki T."/>
            <person name="Arteaga-Vazquez M.A."/>
            <person name="Balasubrmanian S."/>
            <person name="Barry K."/>
            <person name="Bauer D."/>
            <person name="Boehm C.R."/>
            <person name="Briginshaw L."/>
            <person name="Caballero-Perez J."/>
            <person name="Catarino B."/>
            <person name="Chen F."/>
            <person name="Chiyoda S."/>
            <person name="Chovatia M."/>
            <person name="Davies K.M."/>
            <person name="Delmans M."/>
            <person name="Demura T."/>
            <person name="Dierschke T."/>
            <person name="Dolan L."/>
            <person name="Dorantes-Acosta A.E."/>
            <person name="Eklund D.M."/>
            <person name="Florent S.N."/>
            <person name="Flores-Sandoval E."/>
            <person name="Fujiyama A."/>
            <person name="Fukuzawa H."/>
            <person name="Galik B."/>
            <person name="Grimanelli D."/>
            <person name="Grimwood J."/>
            <person name="Grossniklaus U."/>
            <person name="Hamada T."/>
            <person name="Haseloff J."/>
            <person name="Hetherington A.J."/>
            <person name="Higo A."/>
            <person name="Hirakawa Y."/>
            <person name="Hundley H.N."/>
            <person name="Ikeda Y."/>
            <person name="Inoue K."/>
            <person name="Inoue S.I."/>
            <person name="Ishida S."/>
            <person name="Jia Q."/>
            <person name="Kakita M."/>
            <person name="Kanazawa T."/>
            <person name="Kawai Y."/>
            <person name="Kawashima T."/>
            <person name="Kennedy M."/>
            <person name="Kinose K."/>
            <person name="Kinoshita T."/>
            <person name="Kohara Y."/>
            <person name="Koide E."/>
            <person name="Komatsu K."/>
            <person name="Kopischke S."/>
            <person name="Kubo M."/>
            <person name="Kyozuka J."/>
            <person name="Lagercrantz U."/>
            <person name="Lin S.S."/>
            <person name="Lindquist E."/>
            <person name="Lipzen A.M."/>
            <person name="Lu C.W."/>
            <person name="De Luna E."/>
            <person name="Martienssen R.A."/>
            <person name="Minamino N."/>
            <person name="Mizutani M."/>
            <person name="Mizutani M."/>
            <person name="Mochizuki N."/>
            <person name="Monte I."/>
            <person name="Mosher R."/>
            <person name="Nagasaki H."/>
            <person name="Nakagami H."/>
            <person name="Naramoto S."/>
            <person name="Nishitani K."/>
            <person name="Ohtani M."/>
            <person name="Okamoto T."/>
            <person name="Okumura M."/>
            <person name="Phillips J."/>
            <person name="Pollak B."/>
            <person name="Reinders A."/>
            <person name="Rovekamp M."/>
            <person name="Sano R."/>
            <person name="Sawa S."/>
            <person name="Schmid M.W."/>
            <person name="Shirakawa M."/>
            <person name="Solano R."/>
            <person name="Spunde A."/>
            <person name="Suetsugu N."/>
            <person name="Sugano S."/>
            <person name="Sugiyama A."/>
            <person name="Sun R."/>
            <person name="Suzuki Y."/>
            <person name="Takenaka M."/>
            <person name="Takezawa D."/>
            <person name="Tomogane H."/>
            <person name="Tsuzuki M."/>
            <person name="Ueda T."/>
            <person name="Umeda M."/>
            <person name="Ward J.M."/>
            <person name="Watanabe Y."/>
            <person name="Yazaki K."/>
            <person name="Yokoyama R."/>
            <person name="Yoshitake Y."/>
            <person name="Yotsui I."/>
            <person name="Zachgo S."/>
            <person name="Schmutz J."/>
        </authorList>
    </citation>
    <scope>NUCLEOTIDE SEQUENCE [LARGE SCALE GENOMIC DNA]</scope>
    <source>
        <strain evidence="2">Tak-1</strain>
    </source>
</reference>
<dbReference type="EMBL" id="KZ772694">
    <property type="protein sequence ID" value="PTQ43915.1"/>
    <property type="molecule type" value="Genomic_DNA"/>
</dbReference>
<gene>
    <name evidence="1" type="ORF">MARPO_0022s0023</name>
</gene>
<protein>
    <submittedName>
        <fullName evidence="1">Uncharacterized protein</fullName>
    </submittedName>
</protein>
<dbReference type="Gramene" id="Mp3g05050.1">
    <property type="protein sequence ID" value="Mp3g05050.1.cds"/>
    <property type="gene ID" value="Mp3g05050"/>
</dbReference>
<sequence length="64" mass="6808">MLQDLVFGSPSCVIACPVATMCGRDCFVCNFADLEDCEPGKAGIQETRAVSGSVASYESSRDLR</sequence>
<proteinExistence type="predicted"/>
<evidence type="ECO:0000313" key="2">
    <source>
        <dbReference type="Proteomes" id="UP000244005"/>
    </source>
</evidence>